<keyword evidence="1" id="KW-0646">Protease inhibitor</keyword>
<dbReference type="SUPFAM" id="SSF100895">
    <property type="entry name" value="Kazal-type serine protease inhibitors"/>
    <property type="match status" value="1"/>
</dbReference>
<dbReference type="Pfam" id="PF00050">
    <property type="entry name" value="Kazal_1"/>
    <property type="match status" value="1"/>
</dbReference>
<sequence length="74" mass="8162">MRKSIIIFLTTYLAFVIIAAKSEKSGRCPCSRIYSPVCGTDRKTYSNPCELKCAVKTERGKADLVIAKTGPCEE</sequence>
<dbReference type="PROSITE" id="PS51465">
    <property type="entry name" value="KAZAL_2"/>
    <property type="match status" value="1"/>
</dbReference>
<dbReference type="InterPro" id="IPR036058">
    <property type="entry name" value="Kazal_dom_sf"/>
</dbReference>
<evidence type="ECO:0000313" key="6">
    <source>
        <dbReference type="EMBL" id="KDR06416.1"/>
    </source>
</evidence>
<dbReference type="GO" id="GO:0004867">
    <property type="term" value="F:serine-type endopeptidase inhibitor activity"/>
    <property type="evidence" value="ECO:0007669"/>
    <property type="project" value="UniProtKB-KW"/>
</dbReference>
<dbReference type="InParanoid" id="A0A067QFF3"/>
<keyword evidence="7" id="KW-1185">Reference proteome</keyword>
<evidence type="ECO:0000259" key="5">
    <source>
        <dbReference type="PROSITE" id="PS51465"/>
    </source>
</evidence>
<feature type="domain" description="Kazal-like" evidence="5">
    <location>
        <begin position="22"/>
        <end position="74"/>
    </location>
</feature>
<protein>
    <recommendedName>
        <fullName evidence="5">Kazal-like domain-containing protein</fullName>
    </recommendedName>
</protein>
<organism evidence="6 7">
    <name type="scientific">Zootermopsis nevadensis</name>
    <name type="common">Dampwood termite</name>
    <dbReference type="NCBI Taxonomy" id="136037"/>
    <lineage>
        <taxon>Eukaryota</taxon>
        <taxon>Metazoa</taxon>
        <taxon>Ecdysozoa</taxon>
        <taxon>Arthropoda</taxon>
        <taxon>Hexapoda</taxon>
        <taxon>Insecta</taxon>
        <taxon>Pterygota</taxon>
        <taxon>Neoptera</taxon>
        <taxon>Polyneoptera</taxon>
        <taxon>Dictyoptera</taxon>
        <taxon>Blattodea</taxon>
        <taxon>Blattoidea</taxon>
        <taxon>Termitoidae</taxon>
        <taxon>Termopsidae</taxon>
        <taxon>Zootermopsis</taxon>
    </lineage>
</organism>
<dbReference type="PROSITE" id="PS00282">
    <property type="entry name" value="KAZAL_1"/>
    <property type="match status" value="1"/>
</dbReference>
<evidence type="ECO:0000256" key="3">
    <source>
        <dbReference type="ARBA" id="ARBA00023157"/>
    </source>
</evidence>
<evidence type="ECO:0000256" key="4">
    <source>
        <dbReference type="SAM" id="SignalP"/>
    </source>
</evidence>
<evidence type="ECO:0000256" key="1">
    <source>
        <dbReference type="ARBA" id="ARBA00022690"/>
    </source>
</evidence>
<feature type="chain" id="PRO_5001647537" description="Kazal-like domain-containing protein" evidence="4">
    <location>
        <begin position="21"/>
        <end position="74"/>
    </location>
</feature>
<dbReference type="STRING" id="136037.A0A067QFF3"/>
<reference evidence="6 7" key="1">
    <citation type="journal article" date="2014" name="Nat. Commun.">
        <title>Molecular traces of alternative social organization in a termite genome.</title>
        <authorList>
            <person name="Terrapon N."/>
            <person name="Li C."/>
            <person name="Robertson H.M."/>
            <person name="Ji L."/>
            <person name="Meng X."/>
            <person name="Booth W."/>
            <person name="Chen Z."/>
            <person name="Childers C.P."/>
            <person name="Glastad K.M."/>
            <person name="Gokhale K."/>
            <person name="Gowin J."/>
            <person name="Gronenberg W."/>
            <person name="Hermansen R.A."/>
            <person name="Hu H."/>
            <person name="Hunt B.G."/>
            <person name="Huylmans A.K."/>
            <person name="Khalil S.M."/>
            <person name="Mitchell R.D."/>
            <person name="Munoz-Torres M.C."/>
            <person name="Mustard J.A."/>
            <person name="Pan H."/>
            <person name="Reese J.T."/>
            <person name="Scharf M.E."/>
            <person name="Sun F."/>
            <person name="Vogel H."/>
            <person name="Xiao J."/>
            <person name="Yang W."/>
            <person name="Yang Z."/>
            <person name="Yang Z."/>
            <person name="Zhou J."/>
            <person name="Zhu J."/>
            <person name="Brent C.S."/>
            <person name="Elsik C.G."/>
            <person name="Goodisman M.A."/>
            <person name="Liberles D.A."/>
            <person name="Roe R.M."/>
            <person name="Vargo E.L."/>
            <person name="Vilcinskas A."/>
            <person name="Wang J."/>
            <person name="Bornberg-Bauer E."/>
            <person name="Korb J."/>
            <person name="Zhang G."/>
            <person name="Liebig J."/>
        </authorList>
    </citation>
    <scope>NUCLEOTIDE SEQUENCE [LARGE SCALE GENOMIC DNA]</scope>
    <source>
        <tissue evidence="6">Whole organism</tissue>
    </source>
</reference>
<dbReference type="OMA" id="CELKCAV"/>
<dbReference type="eggNOG" id="ENOG502T1PM">
    <property type="taxonomic scope" value="Eukaryota"/>
</dbReference>
<keyword evidence="3" id="KW-1015">Disulfide bond</keyword>
<name>A0A067QFF3_ZOONE</name>
<dbReference type="SMART" id="SM00280">
    <property type="entry name" value="KAZAL"/>
    <property type="match status" value="1"/>
</dbReference>
<feature type="signal peptide" evidence="4">
    <location>
        <begin position="1"/>
        <end position="20"/>
    </location>
</feature>
<dbReference type="Proteomes" id="UP000027135">
    <property type="component" value="Unassembled WGS sequence"/>
</dbReference>
<dbReference type="Gene3D" id="3.30.60.30">
    <property type="match status" value="1"/>
</dbReference>
<proteinExistence type="predicted"/>
<accession>A0A067QFF3</accession>
<gene>
    <name evidence="6" type="ORF">L798_04013</name>
</gene>
<keyword evidence="4" id="KW-0732">Signal</keyword>
<dbReference type="CDD" id="cd00104">
    <property type="entry name" value="KAZAL_FS"/>
    <property type="match status" value="1"/>
</dbReference>
<dbReference type="AlphaFoldDB" id="A0A067QFF3"/>
<dbReference type="FunCoup" id="A0A067QFF3">
    <property type="interactions" value="11"/>
</dbReference>
<evidence type="ECO:0000256" key="2">
    <source>
        <dbReference type="ARBA" id="ARBA00022900"/>
    </source>
</evidence>
<dbReference type="FunFam" id="3.30.60.30:FF:000067">
    <property type="entry name" value="Thrombin inhibitor rhodniin"/>
    <property type="match status" value="1"/>
</dbReference>
<evidence type="ECO:0000313" key="7">
    <source>
        <dbReference type="Proteomes" id="UP000027135"/>
    </source>
</evidence>
<dbReference type="EMBL" id="KK853598">
    <property type="protein sequence ID" value="KDR06416.1"/>
    <property type="molecule type" value="Genomic_DNA"/>
</dbReference>
<dbReference type="InterPro" id="IPR002350">
    <property type="entry name" value="Kazal_dom"/>
</dbReference>
<keyword evidence="2" id="KW-0722">Serine protease inhibitor</keyword>